<sequence length="157" mass="17503">MKGLSKGSLFFCALLSAAAGPAFADSLIDATKPERLHEIARGFGSAELDKDSQGDPRITGRIEGTKYGIYFYGCVKGADCDDIQFSASWSGPKVSLEKINEWNRTKRFGKAFLDKDGDPNLEMEVNLDYGVSTRNIEDSFNWWTKALKEYKKVVLEE</sequence>
<dbReference type="CDD" id="cd17511">
    <property type="entry name" value="YbjN_AmyR-like"/>
    <property type="match status" value="1"/>
</dbReference>
<protein>
    <submittedName>
        <fullName evidence="2">YbjN domain-containing protein</fullName>
    </submittedName>
</protein>
<gene>
    <name evidence="2" type="ORF">E6Q80_18610</name>
</gene>
<dbReference type="Pfam" id="PF10722">
    <property type="entry name" value="YbjN"/>
    <property type="match status" value="1"/>
</dbReference>
<organism evidence="2 3">
    <name type="scientific">Thauera aminoaromatica</name>
    <dbReference type="NCBI Taxonomy" id="164330"/>
    <lineage>
        <taxon>Bacteria</taxon>
        <taxon>Pseudomonadati</taxon>
        <taxon>Pseudomonadota</taxon>
        <taxon>Betaproteobacteria</taxon>
        <taxon>Rhodocyclales</taxon>
        <taxon>Zoogloeaceae</taxon>
        <taxon>Thauera</taxon>
    </lineage>
</organism>
<name>A0A5C7S9W8_THASP</name>
<dbReference type="RefSeq" id="WP_276661130.1">
    <property type="nucleotide sequence ID" value="NZ_SSFD01000310.1"/>
</dbReference>
<dbReference type="AlphaFoldDB" id="A0A5C7S9W8"/>
<feature type="chain" id="PRO_5022912783" evidence="1">
    <location>
        <begin position="25"/>
        <end position="157"/>
    </location>
</feature>
<dbReference type="EMBL" id="SSFD01000310">
    <property type="protein sequence ID" value="TXH80457.1"/>
    <property type="molecule type" value="Genomic_DNA"/>
</dbReference>
<reference evidence="2 3" key="1">
    <citation type="submission" date="2018-09" db="EMBL/GenBank/DDBJ databases">
        <title>Metagenome Assembled Genomes from an Advanced Water Purification Facility.</title>
        <authorList>
            <person name="Stamps B.W."/>
            <person name="Spear J.R."/>
        </authorList>
    </citation>
    <scope>NUCLEOTIDE SEQUENCE [LARGE SCALE GENOMIC DNA]</scope>
    <source>
        <strain evidence="2">Bin_27_1</strain>
    </source>
</reference>
<evidence type="ECO:0000313" key="2">
    <source>
        <dbReference type="EMBL" id="TXH80457.1"/>
    </source>
</evidence>
<evidence type="ECO:0000256" key="1">
    <source>
        <dbReference type="SAM" id="SignalP"/>
    </source>
</evidence>
<dbReference type="Proteomes" id="UP000321192">
    <property type="component" value="Unassembled WGS sequence"/>
</dbReference>
<dbReference type="InterPro" id="IPR019660">
    <property type="entry name" value="Put_sensory_transdc_reg_YbjN"/>
</dbReference>
<accession>A0A5C7S9W8</accession>
<comment type="caution">
    <text evidence="2">The sequence shown here is derived from an EMBL/GenBank/DDBJ whole genome shotgun (WGS) entry which is preliminary data.</text>
</comment>
<evidence type="ECO:0000313" key="3">
    <source>
        <dbReference type="Proteomes" id="UP000321192"/>
    </source>
</evidence>
<proteinExistence type="predicted"/>
<feature type="signal peptide" evidence="1">
    <location>
        <begin position="1"/>
        <end position="24"/>
    </location>
</feature>
<keyword evidence="1" id="KW-0732">Signal</keyword>